<feature type="compositionally biased region" description="Low complexity" evidence="1">
    <location>
        <begin position="411"/>
        <end position="425"/>
    </location>
</feature>
<feature type="compositionally biased region" description="Basic and acidic residues" evidence="1">
    <location>
        <begin position="711"/>
        <end position="728"/>
    </location>
</feature>
<feature type="compositionally biased region" description="Basic residues" evidence="1">
    <location>
        <begin position="265"/>
        <end position="282"/>
    </location>
</feature>
<feature type="region of interest" description="Disordered" evidence="1">
    <location>
        <begin position="53"/>
        <end position="84"/>
    </location>
</feature>
<evidence type="ECO:0000256" key="1">
    <source>
        <dbReference type="SAM" id="MobiDB-lite"/>
    </source>
</evidence>
<feature type="compositionally biased region" description="Basic residues" evidence="1">
    <location>
        <begin position="53"/>
        <end position="72"/>
    </location>
</feature>
<feature type="compositionally biased region" description="Basic and acidic residues" evidence="1">
    <location>
        <begin position="186"/>
        <end position="197"/>
    </location>
</feature>
<feature type="region of interest" description="Disordered" evidence="1">
    <location>
        <begin position="880"/>
        <end position="927"/>
    </location>
</feature>
<protein>
    <submittedName>
        <fullName evidence="2">Basic proline-rich protein</fullName>
    </submittedName>
</protein>
<feature type="compositionally biased region" description="Low complexity" evidence="1">
    <location>
        <begin position="615"/>
        <end position="624"/>
    </location>
</feature>
<feature type="compositionally biased region" description="Low complexity" evidence="1">
    <location>
        <begin position="851"/>
        <end position="861"/>
    </location>
</feature>
<evidence type="ECO:0000313" key="3">
    <source>
        <dbReference type="Proteomes" id="UP000325466"/>
    </source>
</evidence>
<feature type="region of interest" description="Disordered" evidence="1">
    <location>
        <begin position="587"/>
        <end position="670"/>
    </location>
</feature>
<feature type="compositionally biased region" description="Basic and acidic residues" evidence="1">
    <location>
        <begin position="753"/>
        <end position="774"/>
    </location>
</feature>
<feature type="compositionally biased region" description="Low complexity" evidence="1">
    <location>
        <begin position="975"/>
        <end position="985"/>
    </location>
</feature>
<feature type="compositionally biased region" description="Basic and acidic residues" evidence="1">
    <location>
        <begin position="485"/>
        <end position="503"/>
    </location>
</feature>
<feature type="compositionally biased region" description="Basic residues" evidence="1">
    <location>
        <begin position="741"/>
        <end position="752"/>
    </location>
</feature>
<feature type="compositionally biased region" description="Basic residues" evidence="1">
    <location>
        <begin position="793"/>
        <end position="819"/>
    </location>
</feature>
<feature type="region of interest" description="Disordered" evidence="1">
    <location>
        <begin position="181"/>
        <end position="370"/>
    </location>
</feature>
<feature type="compositionally biased region" description="Basic residues" evidence="1">
    <location>
        <begin position="244"/>
        <end position="257"/>
    </location>
</feature>
<gene>
    <name evidence="2" type="ORF">RAJCM14343_5282</name>
</gene>
<feature type="region of interest" description="Disordered" evidence="1">
    <location>
        <begin position="947"/>
        <end position="985"/>
    </location>
</feature>
<feature type="compositionally biased region" description="Basic residues" evidence="1">
    <location>
        <begin position="309"/>
        <end position="319"/>
    </location>
</feature>
<feature type="region of interest" description="Disordered" evidence="1">
    <location>
        <begin position="405"/>
        <end position="531"/>
    </location>
</feature>
<feature type="compositionally biased region" description="Basic and acidic residues" evidence="1">
    <location>
        <begin position="293"/>
        <end position="308"/>
    </location>
</feature>
<evidence type="ECO:0000313" key="2">
    <source>
        <dbReference type="EMBL" id="GES40004.1"/>
    </source>
</evidence>
<proteinExistence type="predicted"/>
<sequence length="985" mass="108276">MGGRQDRCGVRAGGPHLSGRPDRAHGPRLRCAAWPDHGAVPAGPARQCRVARRRRVRVSGRPRRRVPGPAHRRGSDPTASTGEHRVRRLHIGLDGHAEGCGRHAPRAGGVHRGTTRTVRYHGRVPHPALRVSELRRVDSRTAHGDRGVRRDGRGTDHGLRWRRPGCGARIRTGDSCFRHARGARLRRSERSAGPEGRRGRRRGVVAGTRGPVDRRARNVQRVRADGGHRRVQHLRSLGPERADHRRRPDSRRHHLRARPAAAPGSRRRHWRALHRRSRRRAGVPRPSGPDGGAVRRESVRQGRADVPHGRSRPVGGRRPHAADRIPRPHRLPGQDPRLPHRTRRDRHGPVRAPARELRRDTRPHRTVRHHATGLVRPARPWCHRHRGGAHRVRGARAAVAYGAGGDRRAGRGAADAPGQARPQGASGARLRNQGVPRAVDPGGRDRREHVCRRAGCGPGRCRRRLLRTRRQLAHRDPGGLPPRGRVADHRAGAHDLRGVDRRGACRSGRTPRRRWRSSAAGPHGTPRPDPTVARAAAHVVPQPIRHGIGGRQHPGGDPVEWRLGHHCAPGGRDGCNGTARIPAYGVPRFDRRPVPAGARGGADSARPDARARLPGRAARQVVRARVGRVRRHHRGSAARPALRDRRQRVCARPGGPPHLCRRVVDGSARSRRDGRVRGAFVLGSSGLARPAGAVRRLRAVAATGPRRRERPRLADRPPTRLLEDDPRRPAGPARPAERPPPPRRRLLCRRQRAVHDRRGPAHRAEHRRPGEWRHAVHGHARRTGGVAGAAVGQRRHRNRHPGGRPRRGRAGRPGRHVRQHPGTANAHRAGRVLRRPACARARGGPRRVRPGGRAVRATGRGPQPGAVAGTPSAVPGHALVPEPRPDHSGATGTVGERGRVRRPRGEVRSAADPHRVDRRCGLSGRHGGRADVCDGPVRRVHRAGVRRAVPAGSAHRGRCPGHRRRRGAHPRPLRARAGGAELERD</sequence>
<feature type="compositionally biased region" description="Basic and acidic residues" evidence="1">
    <location>
        <begin position="211"/>
        <end position="228"/>
    </location>
</feature>
<feature type="region of interest" description="Disordered" evidence="1">
    <location>
        <begin position="1"/>
        <end position="25"/>
    </location>
</feature>
<dbReference type="Proteomes" id="UP000325466">
    <property type="component" value="Unassembled WGS sequence"/>
</dbReference>
<name>A0ABQ0YU63_9NOCA</name>
<keyword evidence="3" id="KW-1185">Reference proteome</keyword>
<feature type="compositionally biased region" description="Basic and acidic residues" evidence="1">
    <location>
        <begin position="903"/>
        <end position="920"/>
    </location>
</feature>
<feature type="region of interest" description="Disordered" evidence="1">
    <location>
        <begin position="699"/>
        <end position="867"/>
    </location>
</feature>
<comment type="caution">
    <text evidence="2">The sequence shown here is derived from an EMBL/GenBank/DDBJ whole genome shotgun (WGS) entry which is preliminary data.</text>
</comment>
<feature type="region of interest" description="Disordered" evidence="1">
    <location>
        <begin position="139"/>
        <end position="160"/>
    </location>
</feature>
<reference evidence="2 3" key="1">
    <citation type="journal article" date="2018" name="Biodegradation">
        <title>1,4-Dioxane degradation characteristics of Rhodococcus aetherivorans JCM 14343.</title>
        <authorList>
            <person name="Inoue D."/>
            <person name="Tsunoda T."/>
            <person name="Yamamoto N."/>
            <person name="Ike M."/>
            <person name="Sei K."/>
        </authorList>
    </citation>
    <scope>NUCLEOTIDE SEQUENCE [LARGE SCALE GENOMIC DNA]</scope>
    <source>
        <strain evidence="2 3">JCM 14343</strain>
    </source>
</reference>
<feature type="compositionally biased region" description="Basic residues" evidence="1">
    <location>
        <begin position="955"/>
        <end position="974"/>
    </location>
</feature>
<feature type="compositionally biased region" description="Basic and acidic residues" evidence="1">
    <location>
        <begin position="139"/>
        <end position="159"/>
    </location>
</feature>
<accession>A0ABQ0YU63</accession>
<feature type="compositionally biased region" description="Basic residues" evidence="1">
    <location>
        <begin position="361"/>
        <end position="370"/>
    </location>
</feature>
<feature type="compositionally biased region" description="Basic residues" evidence="1">
    <location>
        <begin position="460"/>
        <end position="472"/>
    </location>
</feature>
<feature type="compositionally biased region" description="Basic residues" evidence="1">
    <location>
        <begin position="625"/>
        <end position="636"/>
    </location>
</feature>
<dbReference type="EMBL" id="BLAH01000152">
    <property type="protein sequence ID" value="GES40004.1"/>
    <property type="molecule type" value="Genomic_DNA"/>
</dbReference>
<organism evidence="2 3">
    <name type="scientific">Rhodococcus aetherivorans</name>
    <dbReference type="NCBI Taxonomy" id="191292"/>
    <lineage>
        <taxon>Bacteria</taxon>
        <taxon>Bacillati</taxon>
        <taxon>Actinomycetota</taxon>
        <taxon>Actinomycetes</taxon>
        <taxon>Mycobacteriales</taxon>
        <taxon>Nocardiaceae</taxon>
        <taxon>Rhodococcus</taxon>
    </lineage>
</organism>